<dbReference type="Pfam" id="PF09807">
    <property type="entry name" value="ELP6"/>
    <property type="match status" value="1"/>
</dbReference>
<dbReference type="GO" id="GO:0002098">
    <property type="term" value="P:tRNA wobble uridine modification"/>
    <property type="evidence" value="ECO:0007669"/>
    <property type="project" value="InterPro"/>
</dbReference>
<dbReference type="Proteomes" id="UP001370490">
    <property type="component" value="Unassembled WGS sequence"/>
</dbReference>
<dbReference type="EMBL" id="JBAMMX010000013">
    <property type="protein sequence ID" value="KAK6929247.1"/>
    <property type="molecule type" value="Genomic_DNA"/>
</dbReference>
<comment type="similarity">
    <text evidence="2">Belongs to the ELP6 family.</text>
</comment>
<dbReference type="InterPro" id="IPR018627">
    <property type="entry name" value="ELP6"/>
</dbReference>
<dbReference type="GO" id="GO:0033588">
    <property type="term" value="C:elongator holoenzyme complex"/>
    <property type="evidence" value="ECO:0007669"/>
    <property type="project" value="InterPro"/>
</dbReference>
<dbReference type="CDD" id="cd19495">
    <property type="entry name" value="Elp6"/>
    <property type="match status" value="1"/>
</dbReference>
<evidence type="ECO:0000313" key="3">
    <source>
        <dbReference type="EMBL" id="KAK6929247.1"/>
    </source>
</evidence>
<keyword evidence="4" id="KW-1185">Reference proteome</keyword>
<protein>
    <submittedName>
        <fullName evidence="3">Elongator complex protein 6</fullName>
    </submittedName>
</protein>
<dbReference type="PANTHER" id="PTHR16184:SF6">
    <property type="entry name" value="ELONGATOR COMPLEX PROTEIN 6"/>
    <property type="match status" value="1"/>
</dbReference>
<dbReference type="AlphaFoldDB" id="A0AAN8VKV1"/>
<dbReference type="InterPro" id="IPR027417">
    <property type="entry name" value="P-loop_NTPase"/>
</dbReference>
<accession>A0AAN8VKV1</accession>
<name>A0AAN8VKV1_9MAGN</name>
<evidence type="ECO:0000256" key="1">
    <source>
        <dbReference type="ARBA" id="ARBA00005043"/>
    </source>
</evidence>
<dbReference type="PANTHER" id="PTHR16184">
    <property type="entry name" value="ELONGATOR COMPLEX PROTEIN 6"/>
    <property type="match status" value="1"/>
</dbReference>
<reference evidence="3 4" key="1">
    <citation type="submission" date="2023-12" db="EMBL/GenBank/DDBJ databases">
        <title>A high-quality genome assembly for Dillenia turbinata (Dilleniales).</title>
        <authorList>
            <person name="Chanderbali A."/>
        </authorList>
    </citation>
    <scope>NUCLEOTIDE SEQUENCE [LARGE SCALE GENOMIC DNA]</scope>
    <source>
        <strain evidence="3">LSX21</strain>
        <tissue evidence="3">Leaf</tissue>
    </source>
</reference>
<dbReference type="Gene3D" id="3.40.50.300">
    <property type="entry name" value="P-loop containing nucleotide triphosphate hydrolases"/>
    <property type="match status" value="1"/>
</dbReference>
<comment type="pathway">
    <text evidence="1">tRNA modification; 5-methoxycarbonylmethyl-2-thiouridine-tRNA biosynthesis.</text>
</comment>
<evidence type="ECO:0000313" key="4">
    <source>
        <dbReference type="Proteomes" id="UP001370490"/>
    </source>
</evidence>
<gene>
    <name evidence="3" type="ORF">RJ641_005452</name>
</gene>
<evidence type="ECO:0000256" key="2">
    <source>
        <dbReference type="ARBA" id="ARBA00008837"/>
    </source>
</evidence>
<comment type="caution">
    <text evidence="3">The sequence shown here is derived from an EMBL/GenBank/DDBJ whole genome shotgun (WGS) entry which is preliminary data.</text>
</comment>
<sequence length="262" mass="29373">MNRTRNLLDEALDLNNDNKGSRVVVIEDCVETSGAFVIHHLIKRNLSLPSSLIVFVAFSQPFSHYERILRKLGCNLVMQRENGRFHFLDMLSMQCPDGEEDKLCEGGLVSLYGKIQKAVEVSSSTEGNKNSVTIMIDDISLMEVAANGSSNHALDFLHYCLTLTSDFGCTLVILSHEDVYSNMEKPMLMLQMEYLADVLIKAEPLATGLATDVHGQVSLLIYFLTVVNRGRYEKGSLKTKTSNFQFKIRDNNVECFYPGSQT</sequence>
<organism evidence="3 4">
    <name type="scientific">Dillenia turbinata</name>
    <dbReference type="NCBI Taxonomy" id="194707"/>
    <lineage>
        <taxon>Eukaryota</taxon>
        <taxon>Viridiplantae</taxon>
        <taxon>Streptophyta</taxon>
        <taxon>Embryophyta</taxon>
        <taxon>Tracheophyta</taxon>
        <taxon>Spermatophyta</taxon>
        <taxon>Magnoliopsida</taxon>
        <taxon>eudicotyledons</taxon>
        <taxon>Gunneridae</taxon>
        <taxon>Pentapetalae</taxon>
        <taxon>Dilleniales</taxon>
        <taxon>Dilleniaceae</taxon>
        <taxon>Dillenia</taxon>
    </lineage>
</organism>
<proteinExistence type="inferred from homology"/>